<dbReference type="RefSeq" id="XP_037154570.1">
    <property type="nucleotide sequence ID" value="XM_037300722.1"/>
</dbReference>
<keyword evidence="3" id="KW-1185">Reference proteome</keyword>
<organism evidence="2 3">
    <name type="scientific">Letharia lupina</name>
    <dbReference type="NCBI Taxonomy" id="560253"/>
    <lineage>
        <taxon>Eukaryota</taxon>
        <taxon>Fungi</taxon>
        <taxon>Dikarya</taxon>
        <taxon>Ascomycota</taxon>
        <taxon>Pezizomycotina</taxon>
        <taxon>Lecanoromycetes</taxon>
        <taxon>OSLEUM clade</taxon>
        <taxon>Lecanoromycetidae</taxon>
        <taxon>Lecanorales</taxon>
        <taxon>Lecanorineae</taxon>
        <taxon>Parmeliaceae</taxon>
        <taxon>Letharia</taxon>
    </lineage>
</organism>
<dbReference type="EMBL" id="JACCJB010000007">
    <property type="protein sequence ID" value="KAF6225861.1"/>
    <property type="molecule type" value="Genomic_DNA"/>
</dbReference>
<feature type="region of interest" description="Disordered" evidence="1">
    <location>
        <begin position="173"/>
        <end position="201"/>
    </location>
</feature>
<feature type="region of interest" description="Disordered" evidence="1">
    <location>
        <begin position="62"/>
        <end position="83"/>
    </location>
</feature>
<sequence>MVVSRADFIDVIRDITRGWEMPGTFSPLTVGNLFGHKSQPQLQPARQHLKPVSQAARSSLDLLKLPLGRPNRPPKPSLTTPIDRKLKDTIQNLDEILTPYKTGHPITYNTITASPRTIRQTGPKLVRVLASNLTQKPHPCESRRGRKKGRLGSTIDHPQGPQVFERAFHSKPRSPHVSISRSDQIGQTQARFVGSRRGPDADDVEALSDAERMYGWAVQNCRRAIADTEVLLQETEGNASFCQTTRAKLRYPQR</sequence>
<comment type="caution">
    <text evidence="2">The sequence shown here is derived from an EMBL/GenBank/DDBJ whole genome shotgun (WGS) entry which is preliminary data.</text>
</comment>
<reference evidence="2 3" key="1">
    <citation type="journal article" date="2020" name="Genomics">
        <title>Complete, high-quality genomes from long-read metagenomic sequencing of two wolf lichen thalli reveals enigmatic genome architecture.</title>
        <authorList>
            <person name="McKenzie S.K."/>
            <person name="Walston R.F."/>
            <person name="Allen J.L."/>
        </authorList>
    </citation>
    <scope>NUCLEOTIDE SEQUENCE [LARGE SCALE GENOMIC DNA]</scope>
    <source>
        <strain evidence="2">WasteWater1</strain>
    </source>
</reference>
<accession>A0A8H6FF61</accession>
<proteinExistence type="predicted"/>
<feature type="compositionally biased region" description="Polar residues" evidence="1">
    <location>
        <begin position="177"/>
        <end position="190"/>
    </location>
</feature>
<evidence type="ECO:0000313" key="2">
    <source>
        <dbReference type="EMBL" id="KAF6225861.1"/>
    </source>
</evidence>
<dbReference type="AlphaFoldDB" id="A0A8H6FF61"/>
<evidence type="ECO:0000313" key="3">
    <source>
        <dbReference type="Proteomes" id="UP000593566"/>
    </source>
</evidence>
<feature type="region of interest" description="Disordered" evidence="1">
    <location>
        <begin position="134"/>
        <end position="160"/>
    </location>
</feature>
<protein>
    <submittedName>
        <fullName evidence="2">Uncharacterized protein</fullName>
    </submittedName>
</protein>
<evidence type="ECO:0000256" key="1">
    <source>
        <dbReference type="SAM" id="MobiDB-lite"/>
    </source>
</evidence>
<dbReference type="GeneID" id="59338258"/>
<dbReference type="Proteomes" id="UP000593566">
    <property type="component" value="Unassembled WGS sequence"/>
</dbReference>
<name>A0A8H6FF61_9LECA</name>
<gene>
    <name evidence="2" type="ORF">HO133_009863</name>
</gene>